<dbReference type="InterPro" id="IPR041698">
    <property type="entry name" value="Methyltransf_25"/>
</dbReference>
<dbReference type="EMBL" id="PVTQ01000006">
    <property type="protein sequence ID" value="PRY89460.1"/>
    <property type="molecule type" value="Genomic_DNA"/>
</dbReference>
<proteinExistence type="predicted"/>
<dbReference type="GO" id="GO:0008168">
    <property type="term" value="F:methyltransferase activity"/>
    <property type="evidence" value="ECO:0007669"/>
    <property type="project" value="UniProtKB-KW"/>
</dbReference>
<dbReference type="CDD" id="cd02440">
    <property type="entry name" value="AdoMet_MTases"/>
    <property type="match status" value="1"/>
</dbReference>
<sequence>MMHHDTSSGDLNADRRLSYAEAMLAGGDPVAAAEIMADAMLLAPDWVAGWVRYGEMAEAAGLHEAARAAYEAALGRDPADRFGASLHLMYLTDCPVTDTAPAAHMQALFDQYAPRFEASLVDALGYCAPTLLAAYLEGHLGRALDLGCGTGLMGGAIKGRFDHLTGYDISTGMLEQARRKGIYDMLEQHDLNALPAVVPQYDLVVTADVLIYFGALEQIIEWSASALVSGGRLALTVEKTTGRDFRLQKSRRFAHSEDYIRRLLSVAGLNALRLEHTSYRKEQGADVPTMLVIAQKP</sequence>
<dbReference type="InterPro" id="IPR011990">
    <property type="entry name" value="TPR-like_helical_dom_sf"/>
</dbReference>
<dbReference type="PANTHER" id="PTHR43861">
    <property type="entry name" value="TRANS-ACONITATE 2-METHYLTRANSFERASE-RELATED"/>
    <property type="match status" value="1"/>
</dbReference>
<dbReference type="Proteomes" id="UP000238392">
    <property type="component" value="Unassembled WGS sequence"/>
</dbReference>
<gene>
    <name evidence="4" type="ORF">CLV74_106162</name>
</gene>
<comment type="caution">
    <text evidence="4">The sequence shown here is derived from an EMBL/GenBank/DDBJ whole genome shotgun (WGS) entry which is preliminary data.</text>
</comment>
<organism evidence="4 5">
    <name type="scientific">Donghicola tyrosinivorans</name>
    <dbReference type="NCBI Taxonomy" id="1652492"/>
    <lineage>
        <taxon>Bacteria</taxon>
        <taxon>Pseudomonadati</taxon>
        <taxon>Pseudomonadota</taxon>
        <taxon>Alphaproteobacteria</taxon>
        <taxon>Rhodobacterales</taxon>
        <taxon>Roseobacteraceae</taxon>
        <taxon>Donghicola</taxon>
    </lineage>
</organism>
<dbReference type="GO" id="GO:0032259">
    <property type="term" value="P:methylation"/>
    <property type="evidence" value="ECO:0007669"/>
    <property type="project" value="UniProtKB-KW"/>
</dbReference>
<feature type="domain" description="Methyltransferase" evidence="3">
    <location>
        <begin position="144"/>
        <end position="231"/>
    </location>
</feature>
<dbReference type="AlphaFoldDB" id="A0A2T0WRZ3"/>
<dbReference type="Gene3D" id="3.40.50.150">
    <property type="entry name" value="Vaccinia Virus protein VP39"/>
    <property type="match status" value="1"/>
</dbReference>
<dbReference type="PANTHER" id="PTHR43861:SF1">
    <property type="entry name" value="TRANS-ACONITATE 2-METHYLTRANSFERASE"/>
    <property type="match status" value="1"/>
</dbReference>
<keyword evidence="1 4" id="KW-0489">Methyltransferase</keyword>
<accession>A0A2T0WRZ3</accession>
<evidence type="ECO:0000259" key="3">
    <source>
        <dbReference type="Pfam" id="PF13649"/>
    </source>
</evidence>
<dbReference type="InterPro" id="IPR029063">
    <property type="entry name" value="SAM-dependent_MTases_sf"/>
</dbReference>
<name>A0A2T0WRZ3_9RHOB</name>
<evidence type="ECO:0000313" key="5">
    <source>
        <dbReference type="Proteomes" id="UP000238392"/>
    </source>
</evidence>
<dbReference type="SUPFAM" id="SSF48452">
    <property type="entry name" value="TPR-like"/>
    <property type="match status" value="1"/>
</dbReference>
<keyword evidence="2 4" id="KW-0808">Transferase</keyword>
<keyword evidence="5" id="KW-1185">Reference proteome</keyword>
<reference evidence="4 5" key="1">
    <citation type="submission" date="2018-03" db="EMBL/GenBank/DDBJ databases">
        <title>Genomic Encyclopedia of Archaeal and Bacterial Type Strains, Phase II (KMG-II): from individual species to whole genera.</title>
        <authorList>
            <person name="Goeker M."/>
        </authorList>
    </citation>
    <scope>NUCLEOTIDE SEQUENCE [LARGE SCALE GENOMIC DNA]</scope>
    <source>
        <strain evidence="4 5">DSM 100212</strain>
    </source>
</reference>
<protein>
    <submittedName>
        <fullName evidence="4">Putative TPR repeat methyltransferase</fullName>
    </submittedName>
</protein>
<evidence type="ECO:0000256" key="1">
    <source>
        <dbReference type="ARBA" id="ARBA00022603"/>
    </source>
</evidence>
<dbReference type="SUPFAM" id="SSF53335">
    <property type="entry name" value="S-adenosyl-L-methionine-dependent methyltransferases"/>
    <property type="match status" value="1"/>
</dbReference>
<evidence type="ECO:0000313" key="4">
    <source>
        <dbReference type="EMBL" id="PRY89460.1"/>
    </source>
</evidence>
<dbReference type="Gene3D" id="1.25.40.10">
    <property type="entry name" value="Tetratricopeptide repeat domain"/>
    <property type="match status" value="1"/>
</dbReference>
<evidence type="ECO:0000256" key="2">
    <source>
        <dbReference type="ARBA" id="ARBA00022679"/>
    </source>
</evidence>
<dbReference type="Pfam" id="PF13649">
    <property type="entry name" value="Methyltransf_25"/>
    <property type="match status" value="1"/>
</dbReference>